<evidence type="ECO:0000313" key="2">
    <source>
        <dbReference type="Proteomes" id="UP001590951"/>
    </source>
</evidence>
<evidence type="ECO:0000313" key="1">
    <source>
        <dbReference type="EMBL" id="KAL2054643.1"/>
    </source>
</evidence>
<keyword evidence="2" id="KW-1185">Reference proteome</keyword>
<protein>
    <submittedName>
        <fullName evidence="1">Uncharacterized protein</fullName>
    </submittedName>
</protein>
<name>A0ABR4B9W1_9LECA</name>
<proteinExistence type="predicted"/>
<dbReference type="EMBL" id="JBHFEH010000014">
    <property type="protein sequence ID" value="KAL2054643.1"/>
    <property type="molecule type" value="Genomic_DNA"/>
</dbReference>
<gene>
    <name evidence="1" type="ORF">ABVK25_004946</name>
</gene>
<dbReference type="Proteomes" id="UP001590951">
    <property type="component" value="Unassembled WGS sequence"/>
</dbReference>
<comment type="caution">
    <text evidence="1">The sequence shown here is derived from an EMBL/GenBank/DDBJ whole genome shotgun (WGS) entry which is preliminary data.</text>
</comment>
<accession>A0ABR4B9W1</accession>
<organism evidence="1 2">
    <name type="scientific">Lepraria finkii</name>
    <dbReference type="NCBI Taxonomy" id="1340010"/>
    <lineage>
        <taxon>Eukaryota</taxon>
        <taxon>Fungi</taxon>
        <taxon>Dikarya</taxon>
        <taxon>Ascomycota</taxon>
        <taxon>Pezizomycotina</taxon>
        <taxon>Lecanoromycetes</taxon>
        <taxon>OSLEUM clade</taxon>
        <taxon>Lecanoromycetidae</taxon>
        <taxon>Lecanorales</taxon>
        <taxon>Lecanorineae</taxon>
        <taxon>Stereocaulaceae</taxon>
        <taxon>Lepraria</taxon>
    </lineage>
</organism>
<sequence>MSEDSANFGRIVNNISMAILHSGIVAAVKDLKNGVLQPGTLTVWVNTTSKLQYRHPPSTSSAPT</sequence>
<reference evidence="1 2" key="1">
    <citation type="submission" date="2024-09" db="EMBL/GenBank/DDBJ databases">
        <title>Rethinking Asexuality: The Enigmatic Case of Functional Sexual Genes in Lepraria (Stereocaulaceae).</title>
        <authorList>
            <person name="Doellman M."/>
            <person name="Sun Y."/>
            <person name="Barcenas-Pena A."/>
            <person name="Lumbsch H.T."/>
            <person name="Grewe F."/>
        </authorList>
    </citation>
    <scope>NUCLEOTIDE SEQUENCE [LARGE SCALE GENOMIC DNA]</scope>
    <source>
        <strain evidence="1 2">Grewe 0041</strain>
    </source>
</reference>